<sequence length="122" mass="13441">MLKQGANLASSPDDIMEYLNSSWQWLIFNHNDDLQDEHIAEVGSAANKKESSNMPLEIEKLTPTQQQSINLILPLLGFDKAIPIDIIANKSGLSTSDLAPLLLELELIEKVAIVAGGYIRLE</sequence>
<dbReference type="Proteomes" id="UP000254191">
    <property type="component" value="Unassembled WGS sequence"/>
</dbReference>
<dbReference type="Pfam" id="PF17782">
    <property type="entry name" value="WHD_DprA"/>
    <property type="match status" value="1"/>
</dbReference>
<dbReference type="InterPro" id="IPR041614">
    <property type="entry name" value="DprA_WH"/>
</dbReference>
<gene>
    <name evidence="2" type="ORF">NCTC11938_03042</name>
</gene>
<organism evidence="2 3">
    <name type="scientific">Proteus mirabilis</name>
    <dbReference type="NCBI Taxonomy" id="584"/>
    <lineage>
        <taxon>Bacteria</taxon>
        <taxon>Pseudomonadati</taxon>
        <taxon>Pseudomonadota</taxon>
        <taxon>Gammaproteobacteria</taxon>
        <taxon>Enterobacterales</taxon>
        <taxon>Morganellaceae</taxon>
        <taxon>Proteus</taxon>
    </lineage>
</organism>
<protein>
    <recommendedName>
        <fullName evidence="1">DprA winged helix domain-containing protein</fullName>
    </recommendedName>
</protein>
<feature type="domain" description="DprA winged helix" evidence="1">
    <location>
        <begin position="72"/>
        <end position="117"/>
    </location>
</feature>
<evidence type="ECO:0000259" key="1">
    <source>
        <dbReference type="Pfam" id="PF17782"/>
    </source>
</evidence>
<dbReference type="InterPro" id="IPR036388">
    <property type="entry name" value="WH-like_DNA-bd_sf"/>
</dbReference>
<proteinExistence type="predicted"/>
<dbReference type="AlphaFoldDB" id="A0A379GCW7"/>
<name>A0A379GCW7_PROMI</name>
<reference evidence="2 3" key="1">
    <citation type="submission" date="2018-06" db="EMBL/GenBank/DDBJ databases">
        <authorList>
            <consortium name="Pathogen Informatics"/>
            <person name="Doyle S."/>
        </authorList>
    </citation>
    <scope>NUCLEOTIDE SEQUENCE [LARGE SCALE GENOMIC DNA]</scope>
    <source>
        <strain evidence="2 3">NCTC11938</strain>
    </source>
</reference>
<evidence type="ECO:0000313" key="2">
    <source>
        <dbReference type="EMBL" id="SUC38766.1"/>
    </source>
</evidence>
<evidence type="ECO:0000313" key="3">
    <source>
        <dbReference type="Proteomes" id="UP000254191"/>
    </source>
</evidence>
<accession>A0A379GCW7</accession>
<dbReference type="Gene3D" id="1.10.10.10">
    <property type="entry name" value="Winged helix-like DNA-binding domain superfamily/Winged helix DNA-binding domain"/>
    <property type="match status" value="1"/>
</dbReference>
<dbReference type="EMBL" id="UGTS01000005">
    <property type="protein sequence ID" value="SUC38766.1"/>
    <property type="molecule type" value="Genomic_DNA"/>
</dbReference>